<dbReference type="AlphaFoldDB" id="A0A1E5IGW7"/>
<sequence>MKIVQLSDIHINSFTSPEIMNKIFDKAVSLGPDMIVITGDVIDTDLNKDGKYVNYGFEKLKAKYGVFAVSGNHEYYAGIESYFLMLEKLGFKALQNESVLIENLVNVAGINYIDCDKSEKISKVFDNADKNYPVIFLSHDPKSFNEASKYRNIKIIQLSGHTHAGQIPPVEIVRKYLMKYNYGLYYNNDAVMYITSGTRLWGPPMRLFNTSEIAVIILERVQTESMPKRRYTYNKK</sequence>
<gene>
    <name evidence="2" type="ORF">ATZ36_10615</name>
</gene>
<dbReference type="Pfam" id="PF00149">
    <property type="entry name" value="Metallophos"/>
    <property type="match status" value="1"/>
</dbReference>
<dbReference type="PANTHER" id="PTHR31302:SF0">
    <property type="entry name" value="TRANSMEMBRANE PROTEIN WITH METALLOPHOSPHOESTERASE DOMAIN"/>
    <property type="match status" value="1"/>
</dbReference>
<dbReference type="Gene3D" id="3.60.21.10">
    <property type="match status" value="1"/>
</dbReference>
<keyword evidence="3" id="KW-1185">Reference proteome</keyword>
<organism evidence="2 3">
    <name type="scientific">Endomicrobium trichonymphae</name>
    <dbReference type="NCBI Taxonomy" id="1408204"/>
    <lineage>
        <taxon>Bacteria</taxon>
        <taxon>Pseudomonadati</taxon>
        <taxon>Elusimicrobiota</taxon>
        <taxon>Endomicrobiia</taxon>
        <taxon>Endomicrobiales</taxon>
        <taxon>Endomicrobiaceae</taxon>
        <taxon>Candidatus Endomicrobiellum</taxon>
    </lineage>
</organism>
<accession>A0A1E5IGW7</accession>
<dbReference type="EMBL" id="LNVX01000789">
    <property type="protein sequence ID" value="OEG69258.1"/>
    <property type="molecule type" value="Genomic_DNA"/>
</dbReference>
<evidence type="ECO:0000313" key="3">
    <source>
        <dbReference type="Proteomes" id="UP000095237"/>
    </source>
</evidence>
<dbReference type="CDD" id="cd07385">
    <property type="entry name" value="MPP_YkuE_C"/>
    <property type="match status" value="1"/>
</dbReference>
<reference evidence="2 3" key="1">
    <citation type="submission" date="2015-11" db="EMBL/GenBank/DDBJ databases">
        <title>Evidence for parallel genomic evolution in an endosymbiosis of termite gut flagellates.</title>
        <authorList>
            <person name="Zheng H."/>
        </authorList>
    </citation>
    <scope>NUCLEOTIDE SEQUENCE [LARGE SCALE GENOMIC DNA]</scope>
    <source>
        <strain evidence="2 3">CET450</strain>
    </source>
</reference>
<dbReference type="Proteomes" id="UP000095237">
    <property type="component" value="Unassembled WGS sequence"/>
</dbReference>
<feature type="domain" description="Calcineurin-like phosphoesterase" evidence="1">
    <location>
        <begin position="1"/>
        <end position="164"/>
    </location>
</feature>
<dbReference type="GO" id="GO:0016787">
    <property type="term" value="F:hydrolase activity"/>
    <property type="evidence" value="ECO:0007669"/>
    <property type="project" value="InterPro"/>
</dbReference>
<dbReference type="InterPro" id="IPR029052">
    <property type="entry name" value="Metallo-depent_PP-like"/>
</dbReference>
<name>A0A1E5IGW7_ENDTX</name>
<evidence type="ECO:0000313" key="2">
    <source>
        <dbReference type="EMBL" id="OEG69258.1"/>
    </source>
</evidence>
<evidence type="ECO:0000259" key="1">
    <source>
        <dbReference type="Pfam" id="PF00149"/>
    </source>
</evidence>
<dbReference type="SUPFAM" id="SSF56300">
    <property type="entry name" value="Metallo-dependent phosphatases"/>
    <property type="match status" value="1"/>
</dbReference>
<dbReference type="InterPro" id="IPR004843">
    <property type="entry name" value="Calcineurin-like_PHP"/>
</dbReference>
<dbReference type="PANTHER" id="PTHR31302">
    <property type="entry name" value="TRANSMEMBRANE PROTEIN WITH METALLOPHOSPHOESTERASE DOMAIN-RELATED"/>
    <property type="match status" value="1"/>
</dbReference>
<comment type="caution">
    <text evidence="2">The sequence shown here is derived from an EMBL/GenBank/DDBJ whole genome shotgun (WGS) entry which is preliminary data.</text>
</comment>
<protein>
    <recommendedName>
        <fullName evidence="1">Calcineurin-like phosphoesterase domain-containing protein</fullName>
    </recommendedName>
</protein>
<proteinExistence type="predicted"/>
<dbReference type="InterPro" id="IPR051158">
    <property type="entry name" value="Metallophosphoesterase_sf"/>
</dbReference>